<evidence type="ECO:0000256" key="9">
    <source>
        <dbReference type="ARBA" id="ARBA00023002"/>
    </source>
</evidence>
<evidence type="ECO:0000256" key="2">
    <source>
        <dbReference type="ARBA" id="ARBA00004370"/>
    </source>
</evidence>
<dbReference type="InterPro" id="IPR050121">
    <property type="entry name" value="Cytochrome_P450_monoxygenase"/>
</dbReference>
<sequence>MFLKLVASLFGTAGVCTLYWILSLLYKEIMSPWRYLRGPTSTHWLYGNLKELMDDAASGLEEHWQEQYGRTHKIHRFFGQTALHTTDTKAIHHFLSNTHIYQKSDGARFTLARIVGPGILVVEGEVHKQQRKIMNPAFGAPQVRELTEIFVDKSIKLRDIWAAQAAKSEGVARLEVLSWLSRATLDIIGLAGFNYKIDALEAEEGAAPNELAAAFQAAFAAATGFGFARILQIQFPILRSIALTGDKMILEAQATMMRIGRGLLADSKREISENGTFETGSGRARDLLTLLVRANTSKDLPVSQRLSDEDVIAQVPTFLVAGHETTRYMLNHCPFIPVEDLSVLFSCVSSTAVTWALFALTQNPTAQTRLREELLRVTAERPTMDELNALPYLDCVVRETLRVHAPVISTSRVALTDDVVPLSTPVTDIKGKVHESLRIRKGEEIMIPIIALNRDVEIWGPDAMEFRPERWDAPPPGASAIPGAWGHMLSFLGGPHGCIGFRFSLVEMKALIFTLVRAFEFELAVPIAEMGKEVDIVQRPIVVTDRAAGNQLPLLVKAISP</sequence>
<evidence type="ECO:0000256" key="14">
    <source>
        <dbReference type="SAM" id="Phobius"/>
    </source>
</evidence>
<evidence type="ECO:0000256" key="12">
    <source>
        <dbReference type="ARBA" id="ARBA00023136"/>
    </source>
</evidence>
<evidence type="ECO:0000256" key="8">
    <source>
        <dbReference type="ARBA" id="ARBA00022989"/>
    </source>
</evidence>
<keyword evidence="8 14" id="KW-1133">Transmembrane helix</keyword>
<dbReference type="GO" id="GO:0020037">
    <property type="term" value="F:heme binding"/>
    <property type="evidence" value="ECO:0007669"/>
    <property type="project" value="InterPro"/>
</dbReference>
<evidence type="ECO:0000256" key="5">
    <source>
        <dbReference type="ARBA" id="ARBA00022617"/>
    </source>
</evidence>
<comment type="pathway">
    <text evidence="3">Secondary metabolite biosynthesis; terpenoid biosynthesis.</text>
</comment>
<dbReference type="Gene3D" id="1.10.630.10">
    <property type="entry name" value="Cytochrome P450"/>
    <property type="match status" value="1"/>
</dbReference>
<dbReference type="PRINTS" id="PR00465">
    <property type="entry name" value="EP450IV"/>
</dbReference>
<evidence type="ECO:0000256" key="6">
    <source>
        <dbReference type="ARBA" id="ARBA00022692"/>
    </source>
</evidence>
<keyword evidence="16" id="KW-1185">Reference proteome</keyword>
<dbReference type="PANTHER" id="PTHR24305">
    <property type="entry name" value="CYTOCHROME P450"/>
    <property type="match status" value="1"/>
</dbReference>
<name>A0A8H7D8P3_9AGAR</name>
<dbReference type="Pfam" id="PF00067">
    <property type="entry name" value="p450"/>
    <property type="match status" value="2"/>
</dbReference>
<evidence type="ECO:0000256" key="3">
    <source>
        <dbReference type="ARBA" id="ARBA00004721"/>
    </source>
</evidence>
<evidence type="ECO:0000256" key="1">
    <source>
        <dbReference type="ARBA" id="ARBA00001971"/>
    </source>
</evidence>
<keyword evidence="7 13" id="KW-0479">Metal-binding</keyword>
<dbReference type="InterPro" id="IPR036396">
    <property type="entry name" value="Cyt_P450_sf"/>
</dbReference>
<accession>A0A8H7D8P3</accession>
<dbReference type="PANTHER" id="PTHR24305:SF166">
    <property type="entry name" value="CYTOCHROME P450 12A4, MITOCHONDRIAL-RELATED"/>
    <property type="match status" value="1"/>
</dbReference>
<dbReference type="EMBL" id="JACAZI010000004">
    <property type="protein sequence ID" value="KAF7362968.1"/>
    <property type="molecule type" value="Genomic_DNA"/>
</dbReference>
<dbReference type="GO" id="GO:0005506">
    <property type="term" value="F:iron ion binding"/>
    <property type="evidence" value="ECO:0007669"/>
    <property type="project" value="InterPro"/>
</dbReference>
<protein>
    <recommendedName>
        <fullName evidence="17">Cytochrome P450</fullName>
    </recommendedName>
</protein>
<keyword evidence="5 13" id="KW-0349">Heme</keyword>
<evidence type="ECO:0000256" key="7">
    <source>
        <dbReference type="ARBA" id="ARBA00022723"/>
    </source>
</evidence>
<evidence type="ECO:0000313" key="16">
    <source>
        <dbReference type="Proteomes" id="UP000620124"/>
    </source>
</evidence>
<keyword evidence="6 14" id="KW-0812">Transmembrane</keyword>
<comment type="cofactor">
    <cofactor evidence="1 13">
        <name>heme</name>
        <dbReference type="ChEBI" id="CHEBI:30413"/>
    </cofactor>
</comment>
<dbReference type="GO" id="GO:0016705">
    <property type="term" value="F:oxidoreductase activity, acting on paired donors, with incorporation or reduction of molecular oxygen"/>
    <property type="evidence" value="ECO:0007669"/>
    <property type="project" value="InterPro"/>
</dbReference>
<keyword evidence="10 13" id="KW-0408">Iron</keyword>
<dbReference type="CDD" id="cd11069">
    <property type="entry name" value="CYP_FUM15-like"/>
    <property type="match status" value="1"/>
</dbReference>
<evidence type="ECO:0000313" key="15">
    <source>
        <dbReference type="EMBL" id="KAF7362968.1"/>
    </source>
</evidence>
<comment type="subcellular location">
    <subcellularLocation>
        <location evidence="2">Membrane</location>
    </subcellularLocation>
</comment>
<evidence type="ECO:0000256" key="13">
    <source>
        <dbReference type="PIRSR" id="PIRSR602403-1"/>
    </source>
</evidence>
<dbReference type="InterPro" id="IPR001128">
    <property type="entry name" value="Cyt_P450"/>
</dbReference>
<keyword evidence="11" id="KW-0503">Monooxygenase</keyword>
<comment type="similarity">
    <text evidence="4">Belongs to the cytochrome P450 family.</text>
</comment>
<dbReference type="GO" id="GO:0004497">
    <property type="term" value="F:monooxygenase activity"/>
    <property type="evidence" value="ECO:0007669"/>
    <property type="project" value="UniProtKB-KW"/>
</dbReference>
<dbReference type="OrthoDB" id="1470350at2759"/>
<keyword evidence="9" id="KW-0560">Oxidoreductase</keyword>
<evidence type="ECO:0000256" key="10">
    <source>
        <dbReference type="ARBA" id="ARBA00023004"/>
    </source>
</evidence>
<dbReference type="GO" id="GO:0016020">
    <property type="term" value="C:membrane"/>
    <property type="evidence" value="ECO:0007669"/>
    <property type="project" value="UniProtKB-SubCell"/>
</dbReference>
<keyword evidence="12 14" id="KW-0472">Membrane</keyword>
<evidence type="ECO:0008006" key="17">
    <source>
        <dbReference type="Google" id="ProtNLM"/>
    </source>
</evidence>
<comment type="caution">
    <text evidence="15">The sequence shown here is derived from an EMBL/GenBank/DDBJ whole genome shotgun (WGS) entry which is preliminary data.</text>
</comment>
<organism evidence="15 16">
    <name type="scientific">Mycena venus</name>
    <dbReference type="NCBI Taxonomy" id="2733690"/>
    <lineage>
        <taxon>Eukaryota</taxon>
        <taxon>Fungi</taxon>
        <taxon>Dikarya</taxon>
        <taxon>Basidiomycota</taxon>
        <taxon>Agaricomycotina</taxon>
        <taxon>Agaricomycetes</taxon>
        <taxon>Agaricomycetidae</taxon>
        <taxon>Agaricales</taxon>
        <taxon>Marasmiineae</taxon>
        <taxon>Mycenaceae</taxon>
        <taxon>Mycena</taxon>
    </lineage>
</organism>
<proteinExistence type="inferred from homology"/>
<dbReference type="Proteomes" id="UP000620124">
    <property type="component" value="Unassembled WGS sequence"/>
</dbReference>
<feature type="binding site" description="axial binding residue" evidence="13">
    <location>
        <position position="498"/>
    </location>
    <ligand>
        <name>heme</name>
        <dbReference type="ChEBI" id="CHEBI:30413"/>
    </ligand>
    <ligandPart>
        <name>Fe</name>
        <dbReference type="ChEBI" id="CHEBI:18248"/>
    </ligandPart>
</feature>
<reference evidence="15" key="1">
    <citation type="submission" date="2020-05" db="EMBL/GenBank/DDBJ databases">
        <title>Mycena genomes resolve the evolution of fungal bioluminescence.</title>
        <authorList>
            <person name="Tsai I.J."/>
        </authorList>
    </citation>
    <scope>NUCLEOTIDE SEQUENCE</scope>
    <source>
        <strain evidence="15">CCC161011</strain>
    </source>
</reference>
<feature type="transmembrane region" description="Helical" evidence="14">
    <location>
        <begin position="6"/>
        <end position="26"/>
    </location>
</feature>
<dbReference type="SUPFAM" id="SSF48264">
    <property type="entry name" value="Cytochrome P450"/>
    <property type="match status" value="1"/>
</dbReference>
<evidence type="ECO:0000256" key="4">
    <source>
        <dbReference type="ARBA" id="ARBA00010617"/>
    </source>
</evidence>
<dbReference type="InterPro" id="IPR002403">
    <property type="entry name" value="Cyt_P450_E_grp-IV"/>
</dbReference>
<gene>
    <name evidence="15" type="ORF">MVEN_00648400</name>
</gene>
<dbReference type="AlphaFoldDB" id="A0A8H7D8P3"/>
<evidence type="ECO:0000256" key="11">
    <source>
        <dbReference type="ARBA" id="ARBA00023033"/>
    </source>
</evidence>